<feature type="domain" description="MAM" evidence="3">
    <location>
        <begin position="20"/>
        <end position="174"/>
    </location>
</feature>
<comment type="caution">
    <text evidence="5">The sequence shown here is derived from an EMBL/GenBank/DDBJ whole genome shotgun (WGS) entry which is preliminary data.</text>
</comment>
<accession>A0A815C2U2</accession>
<evidence type="ECO:0000313" key="6">
    <source>
        <dbReference type="Proteomes" id="UP000663832"/>
    </source>
</evidence>
<dbReference type="SUPFAM" id="SSF49899">
    <property type="entry name" value="Concanavalin A-like lectins/glucanases"/>
    <property type="match status" value="3"/>
</dbReference>
<evidence type="ECO:0000256" key="1">
    <source>
        <dbReference type="SAM" id="MobiDB-lite"/>
    </source>
</evidence>
<dbReference type="PANTHER" id="PTHR23282">
    <property type="entry name" value="APICAL ENDOSOMAL GLYCOPROTEIN PRECURSOR"/>
    <property type="match status" value="1"/>
</dbReference>
<dbReference type="EMBL" id="CAJNOM010000248">
    <property type="protein sequence ID" value="CAF1281481.1"/>
    <property type="molecule type" value="Genomic_DNA"/>
</dbReference>
<feature type="domain" description="MAM" evidence="3">
    <location>
        <begin position="368"/>
        <end position="535"/>
    </location>
</feature>
<dbReference type="Pfam" id="PF00629">
    <property type="entry name" value="MAM"/>
    <property type="match status" value="3"/>
</dbReference>
<evidence type="ECO:0000256" key="2">
    <source>
        <dbReference type="SAM" id="SignalP"/>
    </source>
</evidence>
<dbReference type="InterPro" id="IPR051560">
    <property type="entry name" value="MAM_domain-containing"/>
</dbReference>
<feature type="chain" id="PRO_5036227009" description="MAM domain-containing protein" evidence="2">
    <location>
        <begin position="18"/>
        <end position="617"/>
    </location>
</feature>
<feature type="region of interest" description="Disordered" evidence="1">
    <location>
        <begin position="541"/>
        <end position="591"/>
    </location>
</feature>
<evidence type="ECO:0000259" key="3">
    <source>
        <dbReference type="PROSITE" id="PS50060"/>
    </source>
</evidence>
<evidence type="ECO:0000313" key="5">
    <source>
        <dbReference type="EMBL" id="CAF1281481.1"/>
    </source>
</evidence>
<gene>
    <name evidence="4" type="ORF">BJG266_LOCUS5319</name>
    <name evidence="5" type="ORF">QVE165_LOCUS30170</name>
</gene>
<dbReference type="SMART" id="SM00137">
    <property type="entry name" value="MAM"/>
    <property type="match status" value="1"/>
</dbReference>
<dbReference type="Proteomes" id="UP000663832">
    <property type="component" value="Unassembled WGS sequence"/>
</dbReference>
<protein>
    <recommendedName>
        <fullName evidence="3">MAM domain-containing protein</fullName>
    </recommendedName>
</protein>
<dbReference type="PROSITE" id="PS50060">
    <property type="entry name" value="MAM_2"/>
    <property type="match status" value="3"/>
</dbReference>
<dbReference type="Gene3D" id="2.60.120.200">
    <property type="match status" value="3"/>
</dbReference>
<dbReference type="InterPro" id="IPR000998">
    <property type="entry name" value="MAM_dom"/>
</dbReference>
<sequence length="617" mass="69393">MLFIFLILFGHVFFSQTAIFLCDFETICNDFDIDTNWGLTDGLHPESIDHDHTLNTSAGHYLFYSPKSSPPFYDINAKIKTKDWIEPSMDRVICFHMWYYTPESNLPFSIQLVQGDDEQLTRIVASIPGKDPSIDDWTFINITLPSEKIKIVIRLNTSIVPLAFDDLSVDYCDGPQPLPPKILYECDFESSCTENFFSLPNYPYEWSIMKADDAVKIENAAPSVDFTFNNQSGHYALVPNSKIIAKGNVGYFALRTSFNITTDESFCLNFQYYAYGQPYASHLKVYAWILDSPETIQVLWPPVRSQYIYVSNKWTWSIVNLPVGDYSLLFRVDNSNTYASSFAIDNISITSCDYSPSIFQDDGAFLSFSCDFDNLTMCDMENSVRYPYPSYNFTVVTGETVPNRDLGPLQDHTNNSTTGGFMYWDRHLPFTSGDFGNVLSSKSVEINSDMCIKFAYYVKSSIDNKNGTQLGLVTGGCLGTQMWSRSLDDSKGWQVVILPTPNVLCMETFYFQIYQREPVAVSVALDDIEVASCDIISPTTTTTSTTTTTATTTTTTTTTVTTSTTTQTTTTSSSTTTTSTTSTTNTSPRSSSQRLLFSQEYHLIIISILLLITREIL</sequence>
<dbReference type="AlphaFoldDB" id="A0A815C2U2"/>
<evidence type="ECO:0000313" key="4">
    <source>
        <dbReference type="EMBL" id="CAF0803209.1"/>
    </source>
</evidence>
<dbReference type="GO" id="GO:0016020">
    <property type="term" value="C:membrane"/>
    <property type="evidence" value="ECO:0007669"/>
    <property type="project" value="InterPro"/>
</dbReference>
<proteinExistence type="predicted"/>
<dbReference type="EMBL" id="CAJNOI010000014">
    <property type="protein sequence ID" value="CAF0803209.1"/>
    <property type="molecule type" value="Genomic_DNA"/>
</dbReference>
<feature type="signal peptide" evidence="2">
    <location>
        <begin position="1"/>
        <end position="17"/>
    </location>
</feature>
<keyword evidence="6" id="KW-1185">Reference proteome</keyword>
<keyword evidence="2" id="KW-0732">Signal</keyword>
<name>A0A815C2U2_9BILA</name>
<dbReference type="OrthoDB" id="9990420at2759"/>
<feature type="domain" description="MAM" evidence="3">
    <location>
        <begin position="184"/>
        <end position="354"/>
    </location>
</feature>
<dbReference type="InterPro" id="IPR013320">
    <property type="entry name" value="ConA-like_dom_sf"/>
</dbReference>
<dbReference type="PANTHER" id="PTHR23282:SF101">
    <property type="entry name" value="MAM DOMAIN-CONTAINING PROTEIN"/>
    <property type="match status" value="1"/>
</dbReference>
<dbReference type="Proteomes" id="UP000663877">
    <property type="component" value="Unassembled WGS sequence"/>
</dbReference>
<organism evidence="5 6">
    <name type="scientific">Adineta steineri</name>
    <dbReference type="NCBI Taxonomy" id="433720"/>
    <lineage>
        <taxon>Eukaryota</taxon>
        <taxon>Metazoa</taxon>
        <taxon>Spiralia</taxon>
        <taxon>Gnathifera</taxon>
        <taxon>Rotifera</taxon>
        <taxon>Eurotatoria</taxon>
        <taxon>Bdelloidea</taxon>
        <taxon>Adinetida</taxon>
        <taxon>Adinetidae</taxon>
        <taxon>Adineta</taxon>
    </lineage>
</organism>
<reference evidence="5" key="1">
    <citation type="submission" date="2021-02" db="EMBL/GenBank/DDBJ databases">
        <authorList>
            <person name="Nowell W R."/>
        </authorList>
    </citation>
    <scope>NUCLEOTIDE SEQUENCE</scope>
</reference>